<accession>A0ABM4CHL0</accession>
<evidence type="ECO:0000313" key="2">
    <source>
        <dbReference type="RefSeq" id="XP_065661209.1"/>
    </source>
</evidence>
<dbReference type="Proteomes" id="UP001652625">
    <property type="component" value="Chromosome 09"/>
</dbReference>
<reference evidence="2" key="1">
    <citation type="submission" date="2025-08" db="UniProtKB">
        <authorList>
            <consortium name="RefSeq"/>
        </authorList>
    </citation>
    <scope>IDENTIFICATION</scope>
</reference>
<organism evidence="1 2">
    <name type="scientific">Hydra vulgaris</name>
    <name type="common">Hydra</name>
    <name type="synonym">Hydra attenuata</name>
    <dbReference type="NCBI Taxonomy" id="6087"/>
    <lineage>
        <taxon>Eukaryota</taxon>
        <taxon>Metazoa</taxon>
        <taxon>Cnidaria</taxon>
        <taxon>Hydrozoa</taxon>
        <taxon>Hydroidolina</taxon>
        <taxon>Anthoathecata</taxon>
        <taxon>Aplanulata</taxon>
        <taxon>Hydridae</taxon>
        <taxon>Hydra</taxon>
    </lineage>
</organism>
<evidence type="ECO:0000313" key="1">
    <source>
        <dbReference type="Proteomes" id="UP001652625"/>
    </source>
</evidence>
<gene>
    <name evidence="2" type="primary">LOC136084669</name>
</gene>
<sequence length="133" mass="15336">MAQLPTELFHAFVNELSLKKLENSMQVLEENGIDAHAMMLVTIEDIKLMFPKLGDFLKIKSVFSSIYSKDIDGMLKDHPQGESILSEYKRTRQLVLMKDHFVCMIVGNLLSQYREKKVFRNGGDKALSNLKKW</sequence>
<keyword evidence="1" id="KW-1185">Reference proteome</keyword>
<name>A0ABM4CHL0_HYDVU</name>
<proteinExistence type="predicted"/>
<dbReference type="RefSeq" id="XP_065661209.1">
    <property type="nucleotide sequence ID" value="XM_065805137.1"/>
</dbReference>
<protein>
    <submittedName>
        <fullName evidence="2">Uncharacterized protein LOC136084669 isoform X1</fullName>
    </submittedName>
</protein>
<dbReference type="GeneID" id="136084669"/>